<evidence type="ECO:0000256" key="2">
    <source>
        <dbReference type="SAM" id="MobiDB-lite"/>
    </source>
</evidence>
<proteinExistence type="inferred from homology"/>
<feature type="compositionally biased region" description="Basic and acidic residues" evidence="2">
    <location>
        <begin position="346"/>
        <end position="358"/>
    </location>
</feature>
<feature type="compositionally biased region" description="Polar residues" evidence="2">
    <location>
        <begin position="316"/>
        <end position="332"/>
    </location>
</feature>
<evidence type="ECO:0000256" key="1">
    <source>
        <dbReference type="ARBA" id="ARBA00006481"/>
    </source>
</evidence>
<organism evidence="3 4">
    <name type="scientific">Ataeniobius toweri</name>
    <dbReference type="NCBI Taxonomy" id="208326"/>
    <lineage>
        <taxon>Eukaryota</taxon>
        <taxon>Metazoa</taxon>
        <taxon>Chordata</taxon>
        <taxon>Craniata</taxon>
        <taxon>Vertebrata</taxon>
        <taxon>Euteleostomi</taxon>
        <taxon>Actinopterygii</taxon>
        <taxon>Neopterygii</taxon>
        <taxon>Teleostei</taxon>
        <taxon>Neoteleostei</taxon>
        <taxon>Acanthomorphata</taxon>
        <taxon>Ovalentaria</taxon>
        <taxon>Atherinomorphae</taxon>
        <taxon>Cyprinodontiformes</taxon>
        <taxon>Goodeidae</taxon>
        <taxon>Ataeniobius</taxon>
    </lineage>
</organism>
<feature type="compositionally biased region" description="Low complexity" evidence="2">
    <location>
        <begin position="654"/>
        <end position="665"/>
    </location>
</feature>
<dbReference type="Proteomes" id="UP001345963">
    <property type="component" value="Unassembled WGS sequence"/>
</dbReference>
<evidence type="ECO:0008006" key="5">
    <source>
        <dbReference type="Google" id="ProtNLM"/>
    </source>
</evidence>
<dbReference type="EMBL" id="JAHUTI010088515">
    <property type="protein sequence ID" value="MED6259835.1"/>
    <property type="molecule type" value="Genomic_DNA"/>
</dbReference>
<feature type="region of interest" description="Disordered" evidence="2">
    <location>
        <begin position="17"/>
        <end position="89"/>
    </location>
</feature>
<feature type="region of interest" description="Disordered" evidence="2">
    <location>
        <begin position="110"/>
        <end position="469"/>
    </location>
</feature>
<keyword evidence="4" id="KW-1185">Reference proteome</keyword>
<feature type="compositionally biased region" description="Basic and acidic residues" evidence="2">
    <location>
        <begin position="216"/>
        <end position="227"/>
    </location>
</feature>
<feature type="compositionally biased region" description="Polar residues" evidence="2">
    <location>
        <begin position="709"/>
        <end position="722"/>
    </location>
</feature>
<feature type="compositionally biased region" description="Basic and acidic residues" evidence="2">
    <location>
        <begin position="281"/>
        <end position="290"/>
    </location>
</feature>
<accession>A0ABU7CC31</accession>
<dbReference type="Pfam" id="PF15440">
    <property type="entry name" value="THRAP3_BCLAF1"/>
    <property type="match status" value="1"/>
</dbReference>
<feature type="compositionally biased region" description="Basic and acidic residues" evidence="2">
    <location>
        <begin position="63"/>
        <end position="77"/>
    </location>
</feature>
<feature type="compositionally biased region" description="Basic residues" evidence="2">
    <location>
        <begin position="19"/>
        <end position="28"/>
    </location>
</feature>
<reference evidence="3 4" key="1">
    <citation type="submission" date="2021-07" db="EMBL/GenBank/DDBJ databases">
        <authorList>
            <person name="Palmer J.M."/>
        </authorList>
    </citation>
    <scope>NUCLEOTIDE SEQUENCE [LARGE SCALE GENOMIC DNA]</scope>
    <source>
        <strain evidence="3 4">AT_MEX2019</strain>
        <tissue evidence="3">Muscle</tissue>
    </source>
</reference>
<evidence type="ECO:0000313" key="4">
    <source>
        <dbReference type="Proteomes" id="UP001345963"/>
    </source>
</evidence>
<feature type="region of interest" description="Disordered" evidence="2">
    <location>
        <begin position="654"/>
        <end position="730"/>
    </location>
</feature>
<feature type="non-terminal residue" evidence="3">
    <location>
        <position position="1"/>
    </location>
</feature>
<feature type="compositionally biased region" description="Basic and acidic residues" evidence="2">
    <location>
        <begin position="173"/>
        <end position="187"/>
    </location>
</feature>
<feature type="compositionally biased region" description="Basic and acidic residues" evidence="2">
    <location>
        <begin position="110"/>
        <end position="146"/>
    </location>
</feature>
<feature type="compositionally biased region" description="Basic and acidic residues" evidence="2">
    <location>
        <begin position="406"/>
        <end position="441"/>
    </location>
</feature>
<feature type="compositionally biased region" description="Basic and acidic residues" evidence="2">
    <location>
        <begin position="298"/>
        <end position="314"/>
    </location>
</feature>
<feature type="compositionally biased region" description="Basic and acidic residues" evidence="2">
    <location>
        <begin position="36"/>
        <end position="51"/>
    </location>
</feature>
<sequence length="730" mass="85273">LAAVAWRVSFSKVENMSRLRSRSPHYRRFPWDEPDFDPRKVIEELDGNPRDRGHHPREDPEDFRDPYREERYPEGPRRSPFQDNFHFRHQRHPDHDEFYHWRASPPHDVMHFENQRFSPRDEESFDDDRRRGEFRDDYQRFDDREGVPQSRGMREGLSPTTTDHQQRKAGMGWRREEQGRDQGRFRDFSPGMRSSDQRAGGMEKEGRFPQHPNRGRQKENQRNDRGPPFKRPRREMEVVDHPGYRDMEDFGDRGYSVDRPKGGFRGRNRGTFFRGDSGPFVDEHSHDVEGGRNLPEIKNIEDHRHYDPNFDRQRSPRSVGSSQERFRTSTARFSDREGTRGGHFQDNSRDSNYHEPRRSPNAMRYGNEGGPANYRGRGRGGYNQGQRGRSGPHRNQPRYQDLPQGEQREGCQPIRDDYKDPVEKVPNWKDENRLQQWRDSRSTSLEQNLQRDDLNPERPPQKKLGWNDPQTNNMMVITEETLTIKVDMSRPVNQNSPLCYSSDRQLSLDLVNVGRQRLDFLPLLEHSGTYRETATHTGAFAQEIITLVHLVKEQYFKGDGVTLNQRFSAPQKGGHSEDKLEERTLNQRFASSRGISLDMDSLLDDEDDEPLFSRLGSMQGVSKQPLRGPGDLRHDLERRRQEKLEAVKVTISGSSLSQCSQGSVSDLDLMPPMDRKGFSGWPGEQNRRREGSMGSRRGAYNRGNMGPQRKTNQFGNQRQNMHSRPAGPNW</sequence>
<evidence type="ECO:0000313" key="3">
    <source>
        <dbReference type="EMBL" id="MED6259835.1"/>
    </source>
</evidence>
<dbReference type="PANTHER" id="PTHR15268">
    <property type="entry name" value="THRAP3/BCLAF1"/>
    <property type="match status" value="1"/>
</dbReference>
<comment type="caution">
    <text evidence="3">The sequence shown here is derived from an EMBL/GenBank/DDBJ whole genome shotgun (WGS) entry which is preliminary data.</text>
</comment>
<feature type="compositionally biased region" description="Basic and acidic residues" evidence="2">
    <location>
        <begin position="234"/>
        <end position="261"/>
    </location>
</feature>
<name>A0ABU7CC31_9TELE</name>
<dbReference type="PANTHER" id="PTHR15268:SF17">
    <property type="entry name" value="BCLAF1 AND THRAP3 FAMILY MEMBER 3"/>
    <property type="match status" value="1"/>
</dbReference>
<comment type="similarity">
    <text evidence="1">Belongs to the BCLAF1/THRAP3 family.</text>
</comment>
<protein>
    <recommendedName>
        <fullName evidence="5">BCLAF1 and THRAP3 family member 3</fullName>
    </recommendedName>
</protein>
<gene>
    <name evidence="3" type="ORF">ATANTOWER_014393</name>
</gene>
<dbReference type="InterPro" id="IPR029199">
    <property type="entry name" value="THRAP3_BCLAF1"/>
</dbReference>
<feature type="compositionally biased region" description="Basic and acidic residues" evidence="2">
    <location>
        <begin position="449"/>
        <end position="460"/>
    </location>
</feature>